<dbReference type="OrthoDB" id="1735926at2759"/>
<evidence type="ECO:0000256" key="4">
    <source>
        <dbReference type="SAM" id="MobiDB-lite"/>
    </source>
</evidence>
<dbReference type="Proteomes" id="UP000751190">
    <property type="component" value="Unassembled WGS sequence"/>
</dbReference>
<feature type="signal peptide" evidence="5">
    <location>
        <begin position="1"/>
        <end position="26"/>
    </location>
</feature>
<gene>
    <name evidence="7" type="ORF">KFE25_000169</name>
</gene>
<dbReference type="GO" id="GO:0003755">
    <property type="term" value="F:peptidyl-prolyl cis-trans isomerase activity"/>
    <property type="evidence" value="ECO:0007669"/>
    <property type="project" value="UniProtKB-KW"/>
</dbReference>
<evidence type="ECO:0000256" key="5">
    <source>
        <dbReference type="SAM" id="SignalP"/>
    </source>
</evidence>
<keyword evidence="3" id="KW-0413">Isomerase</keyword>
<evidence type="ECO:0000256" key="2">
    <source>
        <dbReference type="ARBA" id="ARBA00023110"/>
    </source>
</evidence>
<reference evidence="7" key="1">
    <citation type="submission" date="2021-05" db="EMBL/GenBank/DDBJ databases">
        <title>The genome of the haptophyte Pavlova lutheri (Diacronema luteri, Pavlovales) - a model for lipid biosynthesis in eukaryotic algae.</title>
        <authorList>
            <person name="Hulatt C.J."/>
            <person name="Posewitz M.C."/>
        </authorList>
    </citation>
    <scope>NUCLEOTIDE SEQUENCE</scope>
    <source>
        <strain evidence="7">NIVA-4/92</strain>
    </source>
</reference>
<dbReference type="PANTHER" id="PTHR43246">
    <property type="entry name" value="PEPTIDYL-PROLYL CIS-TRANS ISOMERASE CYP38, CHLOROPLASTIC"/>
    <property type="match status" value="1"/>
</dbReference>
<organism evidence="7 8">
    <name type="scientific">Diacronema lutheri</name>
    <name type="common">Unicellular marine alga</name>
    <name type="synonym">Monochrysis lutheri</name>
    <dbReference type="NCBI Taxonomy" id="2081491"/>
    <lineage>
        <taxon>Eukaryota</taxon>
        <taxon>Haptista</taxon>
        <taxon>Haptophyta</taxon>
        <taxon>Pavlovophyceae</taxon>
        <taxon>Pavlovales</taxon>
        <taxon>Pavlovaceae</taxon>
        <taxon>Diacronema</taxon>
    </lineage>
</organism>
<evidence type="ECO:0000313" key="8">
    <source>
        <dbReference type="Proteomes" id="UP000751190"/>
    </source>
</evidence>
<evidence type="ECO:0000256" key="1">
    <source>
        <dbReference type="ARBA" id="ARBA00013194"/>
    </source>
</evidence>
<protein>
    <recommendedName>
        <fullName evidence="1">peptidylprolyl isomerase</fullName>
        <ecNumber evidence="1">5.2.1.8</ecNumber>
    </recommendedName>
</protein>
<keyword evidence="2" id="KW-0697">Rotamase</keyword>
<dbReference type="PROSITE" id="PS50072">
    <property type="entry name" value="CSA_PPIASE_2"/>
    <property type="match status" value="1"/>
</dbReference>
<dbReference type="EMBL" id="JAGTXO010000014">
    <property type="protein sequence ID" value="KAG8464001.1"/>
    <property type="molecule type" value="Genomic_DNA"/>
</dbReference>
<dbReference type="AlphaFoldDB" id="A0A8J6CAE1"/>
<feature type="chain" id="PRO_5035238306" description="peptidylprolyl isomerase" evidence="5">
    <location>
        <begin position="27"/>
        <end position="499"/>
    </location>
</feature>
<feature type="compositionally biased region" description="Pro residues" evidence="4">
    <location>
        <begin position="50"/>
        <end position="59"/>
    </location>
</feature>
<keyword evidence="8" id="KW-1185">Reference proteome</keyword>
<proteinExistence type="predicted"/>
<name>A0A8J6CAE1_DIALT</name>
<keyword evidence="5" id="KW-0732">Signal</keyword>
<sequence>MIAVFGARRAPHALVLAALIVAQCSSLSWRALPSERCMRSARLGARQPARAPPAPPPVAPARAPMAPARDRPAARALAAVLFSLALAGGSPIDGAPVAPVHAASGPAVKSSDSGIGLYVNKDGNSILRLTLPRITELPGLYSAQELAETIKLRFDQVGYKRDPVWTAAAGDAGMLERALQELEPELLAKAPQSLQARALAPFREAQANVRPLLAALREQDISATLRLQGSIARGLAAVQAELFPAQTLPYELPLEYAGLPQLRGRAEVEMKLVKGKGNAKRFCAATSSMYTGRFGLSYSEVKESQEDMKGGECAVENTASEATIRLTLDGYHAPITAGNFAALVQGGFYDSMPVQQITDLSIQTGNAKKAGKPPPARTVPLEIFYKRDAKPTYSFTSDEDRRGAETMALPFQSYGALGMARQSADLGGEIDNDSATSEFFFVKYDQALIPPGRNTLDGAYSCFGYTSEGAAFLRNVEVGDVIASAKIVSGLENLKMPDK</sequence>
<dbReference type="SUPFAM" id="SSF50891">
    <property type="entry name" value="Cyclophilin-like"/>
    <property type="match status" value="1"/>
</dbReference>
<dbReference type="InterPro" id="IPR044665">
    <property type="entry name" value="E_coli_cyclophilin_A-like"/>
</dbReference>
<evidence type="ECO:0000313" key="7">
    <source>
        <dbReference type="EMBL" id="KAG8464001.1"/>
    </source>
</evidence>
<dbReference type="InterPro" id="IPR002130">
    <property type="entry name" value="Cyclophilin-type_PPIase_dom"/>
</dbReference>
<comment type="caution">
    <text evidence="7">The sequence shown here is derived from an EMBL/GenBank/DDBJ whole genome shotgun (WGS) entry which is preliminary data.</text>
</comment>
<accession>A0A8J6CAE1</accession>
<dbReference type="InterPro" id="IPR029000">
    <property type="entry name" value="Cyclophilin-like_dom_sf"/>
</dbReference>
<dbReference type="Gene3D" id="2.40.100.10">
    <property type="entry name" value="Cyclophilin-like"/>
    <property type="match status" value="1"/>
</dbReference>
<evidence type="ECO:0000256" key="3">
    <source>
        <dbReference type="ARBA" id="ARBA00023235"/>
    </source>
</evidence>
<feature type="region of interest" description="Disordered" evidence="4">
    <location>
        <begin position="43"/>
        <end position="67"/>
    </location>
</feature>
<dbReference type="EC" id="5.2.1.8" evidence="1"/>
<dbReference type="Pfam" id="PF00160">
    <property type="entry name" value="Pro_isomerase"/>
    <property type="match status" value="1"/>
</dbReference>
<evidence type="ECO:0000259" key="6">
    <source>
        <dbReference type="PROSITE" id="PS50072"/>
    </source>
</evidence>
<feature type="domain" description="PPIase cyclophilin-type" evidence="6">
    <location>
        <begin position="324"/>
        <end position="499"/>
    </location>
</feature>